<keyword evidence="7" id="KW-0472">Membrane</keyword>
<keyword evidence="8" id="KW-0175">Coiled coil</keyword>
<reference evidence="11" key="1">
    <citation type="journal article" date="2023" name="Commun. Biol.">
        <title>Genome analysis of Parmales, the sister group of diatoms, reveals the evolutionary specialization of diatoms from phago-mixotrophs to photoautotrophs.</title>
        <authorList>
            <person name="Ban H."/>
            <person name="Sato S."/>
            <person name="Yoshikawa S."/>
            <person name="Yamada K."/>
            <person name="Nakamura Y."/>
            <person name="Ichinomiya M."/>
            <person name="Sato N."/>
            <person name="Blanc-Mathieu R."/>
            <person name="Endo H."/>
            <person name="Kuwata A."/>
            <person name="Ogata H."/>
        </authorList>
    </citation>
    <scope>NUCLEOTIDE SEQUENCE [LARGE SCALE GENOMIC DNA]</scope>
</reference>
<protein>
    <recommendedName>
        <fullName evidence="12">MICOS complex subunit MIC60</fullName>
    </recommendedName>
</protein>
<dbReference type="Proteomes" id="UP001165065">
    <property type="component" value="Unassembled WGS sequence"/>
</dbReference>
<evidence type="ECO:0000256" key="6">
    <source>
        <dbReference type="ARBA" id="ARBA00023128"/>
    </source>
</evidence>
<comment type="caution">
    <text evidence="10">The sequence shown here is derived from an EMBL/GenBank/DDBJ whole genome shotgun (WGS) entry which is preliminary data.</text>
</comment>
<feature type="compositionally biased region" description="Low complexity" evidence="9">
    <location>
        <begin position="157"/>
        <end position="177"/>
    </location>
</feature>
<sequence>MLSNGIRSVTRRALSTKRPLKPQQIVGSQAGGSKIPKSPAPVSDKTTEGGGGKGGGGMGPILGIGVVAAVGYYGYEETRKGNDPVDAIMKAVGMGSTTPAPSSSTPTPAAAAPTKAVAKKPSNKKETPAPAAEKVVEKVKVVEKKVEPKKKVEPSKKASAAKEATAPAPSASPSGSVPAPPPSPTTTPSVDSDVAPILTSARKARLANLKATTEELAIMNSAMKKELDSTVLKDLDKLSEEELRYRVVQLAAEMGERVKWEAVRMQEFLRQNERRLEGEWEGRVGEVRRKMEEVMSRELREQEDRIERKNNQKRKEELEHTKAVFENAWKERQETWVKAMQEEMEVKLGTETQRVKAEYAGKLEGLLSRGSEMEAKIRELQGRVKKGEGHSEKSSAVHRIVGGVMGMVGGLEEGNASDLEACKIICKGDEVITAALEKVEGCMKEGGGTWTLGELQERWGKVKGEGRKMCLVGEGEGTDGLMGVIAGTVLAAIMVETGEVKALKKKDSECLDEDYLARASYHVKAGKLGPAVSELSKVKGKKVLKIVEGWRKDAENKQAVDEAVKVMKLRASALSAGMK</sequence>
<organism evidence="10 11">
    <name type="scientific">Triparma columacea</name>
    <dbReference type="NCBI Taxonomy" id="722753"/>
    <lineage>
        <taxon>Eukaryota</taxon>
        <taxon>Sar</taxon>
        <taxon>Stramenopiles</taxon>
        <taxon>Ochrophyta</taxon>
        <taxon>Bolidophyceae</taxon>
        <taxon>Parmales</taxon>
        <taxon>Triparmaceae</taxon>
        <taxon>Triparma</taxon>
    </lineage>
</organism>
<evidence type="ECO:0000256" key="5">
    <source>
        <dbReference type="ARBA" id="ARBA00022989"/>
    </source>
</evidence>
<keyword evidence="6" id="KW-0496">Mitochondrion</keyword>
<keyword evidence="11" id="KW-1185">Reference proteome</keyword>
<evidence type="ECO:0000256" key="3">
    <source>
        <dbReference type="ARBA" id="ARBA00022692"/>
    </source>
</evidence>
<evidence type="ECO:0000256" key="7">
    <source>
        <dbReference type="ARBA" id="ARBA00023136"/>
    </source>
</evidence>
<evidence type="ECO:0000256" key="1">
    <source>
        <dbReference type="ARBA" id="ARBA00004273"/>
    </source>
</evidence>
<dbReference type="PANTHER" id="PTHR15415:SF7">
    <property type="entry name" value="MICOS COMPLEX SUBUNIT MIC60"/>
    <property type="match status" value="1"/>
</dbReference>
<accession>A0A9W7L773</accession>
<evidence type="ECO:0000256" key="8">
    <source>
        <dbReference type="SAM" id="Coils"/>
    </source>
</evidence>
<evidence type="ECO:0000256" key="2">
    <source>
        <dbReference type="ARBA" id="ARBA00010877"/>
    </source>
</evidence>
<dbReference type="AlphaFoldDB" id="A0A9W7L773"/>
<feature type="region of interest" description="Disordered" evidence="9">
    <location>
        <begin position="1"/>
        <end position="58"/>
    </location>
</feature>
<dbReference type="GO" id="GO:0061617">
    <property type="term" value="C:MICOS complex"/>
    <property type="evidence" value="ECO:0007669"/>
    <property type="project" value="TreeGrafter"/>
</dbReference>
<feature type="compositionally biased region" description="Basic and acidic residues" evidence="9">
    <location>
        <begin position="146"/>
        <end position="156"/>
    </location>
</feature>
<dbReference type="GO" id="GO:0042407">
    <property type="term" value="P:cristae formation"/>
    <property type="evidence" value="ECO:0007669"/>
    <property type="project" value="TreeGrafter"/>
</dbReference>
<name>A0A9W7L773_9STRA</name>
<feature type="coiled-coil region" evidence="8">
    <location>
        <begin position="292"/>
        <end position="328"/>
    </location>
</feature>
<dbReference type="EMBL" id="BRYA01000995">
    <property type="protein sequence ID" value="GMI37216.1"/>
    <property type="molecule type" value="Genomic_DNA"/>
</dbReference>
<dbReference type="OrthoDB" id="10261039at2759"/>
<keyword evidence="3" id="KW-0812">Transmembrane</keyword>
<evidence type="ECO:0008006" key="12">
    <source>
        <dbReference type="Google" id="ProtNLM"/>
    </source>
</evidence>
<feature type="compositionally biased region" description="Gly residues" evidence="9">
    <location>
        <begin position="48"/>
        <end position="58"/>
    </location>
</feature>
<feature type="compositionally biased region" description="Low complexity" evidence="9">
    <location>
        <begin position="96"/>
        <end position="116"/>
    </location>
</feature>
<dbReference type="InterPro" id="IPR019133">
    <property type="entry name" value="MIC60"/>
</dbReference>
<evidence type="ECO:0000313" key="10">
    <source>
        <dbReference type="EMBL" id="GMI37216.1"/>
    </source>
</evidence>
<evidence type="ECO:0000256" key="9">
    <source>
        <dbReference type="SAM" id="MobiDB-lite"/>
    </source>
</evidence>
<feature type="region of interest" description="Disordered" evidence="9">
    <location>
        <begin position="146"/>
        <end position="194"/>
    </location>
</feature>
<dbReference type="Pfam" id="PF09731">
    <property type="entry name" value="Mitofilin"/>
    <property type="match status" value="1"/>
</dbReference>
<comment type="similarity">
    <text evidence="2">Belongs to the MICOS complex subunit Mic60 family.</text>
</comment>
<evidence type="ECO:0000256" key="4">
    <source>
        <dbReference type="ARBA" id="ARBA00022792"/>
    </source>
</evidence>
<comment type="subcellular location">
    <subcellularLocation>
        <location evidence="1">Mitochondrion inner membrane</location>
    </subcellularLocation>
</comment>
<keyword evidence="5" id="KW-1133">Transmembrane helix</keyword>
<proteinExistence type="inferred from homology"/>
<dbReference type="PANTHER" id="PTHR15415">
    <property type="entry name" value="MITOFILIN"/>
    <property type="match status" value="1"/>
</dbReference>
<evidence type="ECO:0000313" key="11">
    <source>
        <dbReference type="Proteomes" id="UP001165065"/>
    </source>
</evidence>
<feature type="region of interest" description="Disordered" evidence="9">
    <location>
        <begin position="96"/>
        <end position="133"/>
    </location>
</feature>
<keyword evidence="4" id="KW-0999">Mitochondrion inner membrane</keyword>
<gene>
    <name evidence="10" type="ORF">TrCOL_g9604</name>
</gene>